<dbReference type="GO" id="GO:0005737">
    <property type="term" value="C:cytoplasm"/>
    <property type="evidence" value="ECO:0007669"/>
    <property type="project" value="TreeGrafter"/>
</dbReference>
<dbReference type="InterPro" id="IPR028923">
    <property type="entry name" value="SAICAR_synt/ADE2_N"/>
</dbReference>
<keyword evidence="4 8" id="KW-0547">Nucleotide-binding</keyword>
<dbReference type="EC" id="6.3.2.6" evidence="8"/>
<dbReference type="GO" id="GO:0004639">
    <property type="term" value="F:phosphoribosylaminoimidazolesuccinocarboxamide synthase activity"/>
    <property type="evidence" value="ECO:0007669"/>
    <property type="project" value="UniProtKB-UniRule"/>
</dbReference>
<evidence type="ECO:0000256" key="6">
    <source>
        <dbReference type="ARBA" id="ARBA00022840"/>
    </source>
</evidence>
<dbReference type="HAMAP" id="MF_00137">
    <property type="entry name" value="SAICAR_synth"/>
    <property type="match status" value="1"/>
</dbReference>
<sequence>MGSESAVVSTALNYPRRQGKVRDVYDLGTSLLIVSTDRISAFDWILPGGIPRKGVVLTQISRFWFERLQVEHHLLSTDLPADLDVTGEQRAELADRVMVTKKAQVVPYECVVRGFLEGSGWLEYQQTGKVCGVPLPAGLRQCDRLPEPIFTPATKAEAGHDENVSFETMAADIGLELATELREKSLDVYRQGAQWAESKGIIIADTKFEWGWSDDRLILIDEVLTPDSSRFWPADSYTPGRSQLSFDKQFVREWLMESDWDRNSPPPALPPEVIAQTSQKYESVYSLLTSRQLPQPG</sequence>
<evidence type="ECO:0000256" key="1">
    <source>
        <dbReference type="ARBA" id="ARBA00004672"/>
    </source>
</evidence>
<dbReference type="NCBIfam" id="NF010568">
    <property type="entry name" value="PRK13961.1"/>
    <property type="match status" value="1"/>
</dbReference>
<dbReference type="Proteomes" id="UP000318017">
    <property type="component" value="Chromosome"/>
</dbReference>
<comment type="similarity">
    <text evidence="2 8">Belongs to the SAICAR synthetase family.</text>
</comment>
<evidence type="ECO:0000313" key="10">
    <source>
        <dbReference type="EMBL" id="QDV27059.1"/>
    </source>
</evidence>
<evidence type="ECO:0000259" key="9">
    <source>
        <dbReference type="Pfam" id="PF01259"/>
    </source>
</evidence>
<name>A0A518GEN3_9BACT</name>
<proteinExistence type="inferred from homology"/>
<evidence type="ECO:0000256" key="7">
    <source>
        <dbReference type="ARBA" id="ARBA00048475"/>
    </source>
</evidence>
<evidence type="ECO:0000256" key="8">
    <source>
        <dbReference type="HAMAP-Rule" id="MF_00137"/>
    </source>
</evidence>
<evidence type="ECO:0000256" key="3">
    <source>
        <dbReference type="ARBA" id="ARBA00022598"/>
    </source>
</evidence>
<reference evidence="10 11" key="1">
    <citation type="submission" date="2019-02" db="EMBL/GenBank/DDBJ databases">
        <title>Deep-cultivation of Planctomycetes and their phenomic and genomic characterization uncovers novel biology.</title>
        <authorList>
            <person name="Wiegand S."/>
            <person name="Jogler M."/>
            <person name="Boedeker C."/>
            <person name="Pinto D."/>
            <person name="Vollmers J."/>
            <person name="Rivas-Marin E."/>
            <person name="Kohn T."/>
            <person name="Peeters S.H."/>
            <person name="Heuer A."/>
            <person name="Rast P."/>
            <person name="Oberbeckmann S."/>
            <person name="Bunk B."/>
            <person name="Jeske O."/>
            <person name="Meyerdierks A."/>
            <person name="Storesund J.E."/>
            <person name="Kallscheuer N."/>
            <person name="Luecker S."/>
            <person name="Lage O.M."/>
            <person name="Pohl T."/>
            <person name="Merkel B.J."/>
            <person name="Hornburger P."/>
            <person name="Mueller R.-W."/>
            <person name="Bruemmer F."/>
            <person name="Labrenz M."/>
            <person name="Spormann A.M."/>
            <person name="Op den Camp H."/>
            <person name="Overmann J."/>
            <person name="Amann R."/>
            <person name="Jetten M.S.M."/>
            <person name="Mascher T."/>
            <person name="Medema M.H."/>
            <person name="Devos D.P."/>
            <person name="Kaster A.-K."/>
            <person name="Ovreas L."/>
            <person name="Rohde M."/>
            <person name="Galperin M.Y."/>
            <person name="Jogler C."/>
        </authorList>
    </citation>
    <scope>NUCLEOTIDE SEQUENCE [LARGE SCALE GENOMIC DNA]</scope>
    <source>
        <strain evidence="10 11">Q31a</strain>
    </source>
</reference>
<comment type="catalytic activity">
    <reaction evidence="7 8">
        <text>5-amino-1-(5-phospho-D-ribosyl)imidazole-4-carboxylate + L-aspartate + ATP = (2S)-2-[5-amino-1-(5-phospho-beta-D-ribosyl)imidazole-4-carboxamido]succinate + ADP + phosphate + 2 H(+)</text>
        <dbReference type="Rhea" id="RHEA:22628"/>
        <dbReference type="ChEBI" id="CHEBI:15378"/>
        <dbReference type="ChEBI" id="CHEBI:29991"/>
        <dbReference type="ChEBI" id="CHEBI:30616"/>
        <dbReference type="ChEBI" id="CHEBI:43474"/>
        <dbReference type="ChEBI" id="CHEBI:58443"/>
        <dbReference type="ChEBI" id="CHEBI:77657"/>
        <dbReference type="ChEBI" id="CHEBI:456216"/>
        <dbReference type="EC" id="6.3.2.6"/>
    </reaction>
</comment>
<feature type="domain" description="SAICAR synthetase/ADE2 N-terminal" evidence="9">
    <location>
        <begin position="18"/>
        <end position="264"/>
    </location>
</feature>
<dbReference type="RefSeq" id="WP_145083861.1">
    <property type="nucleotide sequence ID" value="NZ_CP036298.1"/>
</dbReference>
<protein>
    <recommendedName>
        <fullName evidence="8">Phosphoribosylaminoimidazole-succinocarboxamide synthase</fullName>
        <ecNumber evidence="8">6.3.2.6</ecNumber>
    </recommendedName>
    <alternativeName>
        <fullName evidence="8">SAICAR synthetase</fullName>
    </alternativeName>
</protein>
<dbReference type="Gene3D" id="3.30.200.20">
    <property type="entry name" value="Phosphorylase Kinase, domain 1"/>
    <property type="match status" value="1"/>
</dbReference>
<dbReference type="EMBL" id="CP036298">
    <property type="protein sequence ID" value="QDV27059.1"/>
    <property type="molecule type" value="Genomic_DNA"/>
</dbReference>
<keyword evidence="6 8" id="KW-0067">ATP-binding</keyword>
<keyword evidence="5 8" id="KW-0658">Purine biosynthesis</keyword>
<dbReference type="NCBIfam" id="TIGR00081">
    <property type="entry name" value="purC"/>
    <property type="match status" value="1"/>
</dbReference>
<dbReference type="UniPathway" id="UPA00074">
    <property type="reaction ID" value="UER00131"/>
</dbReference>
<keyword evidence="11" id="KW-1185">Reference proteome</keyword>
<dbReference type="KEGG" id="ahel:Q31a_54400"/>
<evidence type="ECO:0000256" key="4">
    <source>
        <dbReference type="ARBA" id="ARBA00022741"/>
    </source>
</evidence>
<dbReference type="FunFam" id="3.30.470.20:FF:000015">
    <property type="entry name" value="Phosphoribosylaminoimidazole-succinocarboxamide synthase"/>
    <property type="match status" value="1"/>
</dbReference>
<evidence type="ECO:0000256" key="5">
    <source>
        <dbReference type="ARBA" id="ARBA00022755"/>
    </source>
</evidence>
<dbReference type="InterPro" id="IPR001636">
    <property type="entry name" value="SAICAR_synth"/>
</dbReference>
<gene>
    <name evidence="8 10" type="primary">purC</name>
    <name evidence="10" type="ORF">Q31a_54400</name>
</gene>
<keyword evidence="3 8" id="KW-0436">Ligase</keyword>
<dbReference type="PANTHER" id="PTHR43700">
    <property type="entry name" value="PHOSPHORIBOSYLAMINOIMIDAZOLE-SUCCINOCARBOXAMIDE SYNTHASE"/>
    <property type="match status" value="1"/>
</dbReference>
<dbReference type="CDD" id="cd01414">
    <property type="entry name" value="SAICAR_synt_Sc"/>
    <property type="match status" value="1"/>
</dbReference>
<evidence type="ECO:0000313" key="11">
    <source>
        <dbReference type="Proteomes" id="UP000318017"/>
    </source>
</evidence>
<dbReference type="GO" id="GO:0005524">
    <property type="term" value="F:ATP binding"/>
    <property type="evidence" value="ECO:0007669"/>
    <property type="project" value="UniProtKB-KW"/>
</dbReference>
<organism evidence="10 11">
    <name type="scientific">Aureliella helgolandensis</name>
    <dbReference type="NCBI Taxonomy" id="2527968"/>
    <lineage>
        <taxon>Bacteria</taxon>
        <taxon>Pseudomonadati</taxon>
        <taxon>Planctomycetota</taxon>
        <taxon>Planctomycetia</taxon>
        <taxon>Pirellulales</taxon>
        <taxon>Pirellulaceae</taxon>
        <taxon>Aureliella</taxon>
    </lineage>
</organism>
<dbReference type="PANTHER" id="PTHR43700:SF1">
    <property type="entry name" value="PHOSPHORIBOSYLAMINOIMIDAZOLE-SUCCINOCARBOXAMIDE SYNTHASE"/>
    <property type="match status" value="1"/>
</dbReference>
<dbReference type="SUPFAM" id="SSF56104">
    <property type="entry name" value="SAICAR synthase-like"/>
    <property type="match status" value="1"/>
</dbReference>
<accession>A0A518GEN3</accession>
<dbReference type="AlphaFoldDB" id="A0A518GEN3"/>
<comment type="pathway">
    <text evidence="1 8">Purine metabolism; IMP biosynthesis via de novo pathway; 5-amino-1-(5-phospho-D-ribosyl)imidazole-4-carboxamide from 5-amino-1-(5-phospho-D-ribosyl)imidazole-4-carboxylate: step 1/2.</text>
</comment>
<dbReference type="GO" id="GO:0006189">
    <property type="term" value="P:'de novo' IMP biosynthetic process"/>
    <property type="evidence" value="ECO:0007669"/>
    <property type="project" value="UniProtKB-UniRule"/>
</dbReference>
<dbReference type="Pfam" id="PF01259">
    <property type="entry name" value="SAICAR_synt"/>
    <property type="match status" value="1"/>
</dbReference>
<dbReference type="OrthoDB" id="9801549at2"/>
<dbReference type="Gene3D" id="3.30.470.20">
    <property type="entry name" value="ATP-grasp fold, B domain"/>
    <property type="match status" value="1"/>
</dbReference>
<evidence type="ECO:0000256" key="2">
    <source>
        <dbReference type="ARBA" id="ARBA00010190"/>
    </source>
</evidence>